<evidence type="ECO:0000313" key="3">
    <source>
        <dbReference type="Proteomes" id="UP000013961"/>
    </source>
</evidence>
<feature type="region of interest" description="Disordered" evidence="1">
    <location>
        <begin position="130"/>
        <end position="171"/>
    </location>
</feature>
<dbReference type="KEGG" id="mabb:MASS_4205"/>
<protein>
    <recommendedName>
        <fullName evidence="4">YbaB/EbfC family DNA-binding protein</fullName>
    </recommendedName>
</protein>
<gene>
    <name evidence="2" type="ORF">MASS_4205</name>
</gene>
<dbReference type="InterPro" id="IPR036894">
    <property type="entry name" value="YbaB-like_sf"/>
</dbReference>
<accession>A0AB33AGG4</accession>
<dbReference type="Gene3D" id="3.30.1310.10">
    <property type="entry name" value="Nucleoid-associated protein YbaB-like domain"/>
    <property type="match status" value="1"/>
</dbReference>
<dbReference type="EMBL" id="CP004374">
    <property type="protein sequence ID" value="AGM30807.1"/>
    <property type="molecule type" value="Genomic_DNA"/>
</dbReference>
<dbReference type="SUPFAM" id="SSF82607">
    <property type="entry name" value="YbaB-like"/>
    <property type="match status" value="1"/>
</dbReference>
<dbReference type="Proteomes" id="UP000013961">
    <property type="component" value="Chromosome"/>
</dbReference>
<evidence type="ECO:0000313" key="2">
    <source>
        <dbReference type="EMBL" id="AGM30807.1"/>
    </source>
</evidence>
<sequence length="171" mass="18637">MGAMDEFFDGSEIDNDQALAALDAVVREMAVSAQQFALQTADARSRDKLVRVWVNAQGVVVQVELDERLFAETTNTEAAASMLEAAQAAAAIMAERTKTFQTEEAKKLAPDPKFMDESTEQLGEMFSELQPKVPLSPPNAPERRGAIAPITSPVTADDHSAGEWQLRISDR</sequence>
<evidence type="ECO:0000256" key="1">
    <source>
        <dbReference type="SAM" id="MobiDB-lite"/>
    </source>
</evidence>
<reference evidence="2 3" key="1">
    <citation type="journal article" date="2013" name="Genome Announc.">
        <title>Complete Genome Sequence of Mycobacterium massiliense Clinical Strain Asan 50594, Belonging to the Type II Genotype.</title>
        <authorList>
            <person name="Kim B.J."/>
            <person name="Kim B.R."/>
            <person name="Hong S.H."/>
            <person name="Seok S.H."/>
            <person name="Kook Y.H."/>
            <person name="Kim B.J."/>
        </authorList>
    </citation>
    <scope>NUCLEOTIDE SEQUENCE [LARGE SCALE GENOMIC DNA]</scope>
    <source>
        <strain evidence="2 3">50594</strain>
    </source>
</reference>
<proteinExistence type="predicted"/>
<dbReference type="AlphaFoldDB" id="A0AB33AGG4"/>
<name>A0AB33AGG4_9MYCO</name>
<organism evidence="2 3">
    <name type="scientific">Mycobacteroides abscessus subsp. bolletii 50594</name>
    <dbReference type="NCBI Taxonomy" id="1303024"/>
    <lineage>
        <taxon>Bacteria</taxon>
        <taxon>Bacillati</taxon>
        <taxon>Actinomycetota</taxon>
        <taxon>Actinomycetes</taxon>
        <taxon>Mycobacteriales</taxon>
        <taxon>Mycobacteriaceae</taxon>
        <taxon>Mycobacteroides</taxon>
        <taxon>Mycobacteroides abscessus</taxon>
    </lineage>
</organism>
<evidence type="ECO:0008006" key="4">
    <source>
        <dbReference type="Google" id="ProtNLM"/>
    </source>
</evidence>